<dbReference type="SUPFAM" id="SSF53383">
    <property type="entry name" value="PLP-dependent transferases"/>
    <property type="match status" value="1"/>
</dbReference>
<gene>
    <name evidence="7" type="ORF">LAZ67_11002319</name>
</gene>
<dbReference type="Gene3D" id="3.40.640.10">
    <property type="entry name" value="Type I PLP-dependent aspartate aminotransferase-like (Major domain)"/>
    <property type="match status" value="1"/>
</dbReference>
<dbReference type="InterPro" id="IPR010977">
    <property type="entry name" value="Aromatic_deC"/>
</dbReference>
<comment type="cofactor">
    <cofactor evidence="1 6">
        <name>pyridoxal 5'-phosphate</name>
        <dbReference type="ChEBI" id="CHEBI:597326"/>
    </cofactor>
</comment>
<dbReference type="PRINTS" id="PR00800">
    <property type="entry name" value="YHDCRBOXLASE"/>
</dbReference>
<keyword evidence="5 6" id="KW-0456">Lyase</keyword>
<dbReference type="InterPro" id="IPR002129">
    <property type="entry name" value="PyrdxlP-dep_de-COase"/>
</dbReference>
<protein>
    <submittedName>
        <fullName evidence="7">Tdc2</fullName>
    </submittedName>
</protein>
<dbReference type="InterPro" id="IPR015422">
    <property type="entry name" value="PyrdxlP-dep_Trfase_small"/>
</dbReference>
<keyword evidence="3" id="KW-0210">Decarboxylase</keyword>
<evidence type="ECO:0000256" key="6">
    <source>
        <dbReference type="RuleBase" id="RU000382"/>
    </source>
</evidence>
<evidence type="ECO:0000256" key="5">
    <source>
        <dbReference type="ARBA" id="ARBA00023239"/>
    </source>
</evidence>
<dbReference type="Gene3D" id="3.90.1150.10">
    <property type="entry name" value="Aspartate Aminotransferase, domain 1"/>
    <property type="match status" value="1"/>
</dbReference>
<evidence type="ECO:0000256" key="1">
    <source>
        <dbReference type="ARBA" id="ARBA00001933"/>
    </source>
</evidence>
<dbReference type="InterPro" id="IPR015421">
    <property type="entry name" value="PyrdxlP-dep_Trfase_major"/>
</dbReference>
<dbReference type="Proteomes" id="UP001235939">
    <property type="component" value="Chromosome 11"/>
</dbReference>
<evidence type="ECO:0000256" key="4">
    <source>
        <dbReference type="ARBA" id="ARBA00022898"/>
    </source>
</evidence>
<dbReference type="PANTHER" id="PTHR11999">
    <property type="entry name" value="GROUP II PYRIDOXAL-5-PHOSPHATE DECARBOXYLASE"/>
    <property type="match status" value="1"/>
</dbReference>
<dbReference type="Pfam" id="PF00282">
    <property type="entry name" value="Pyridoxal_deC"/>
    <property type="match status" value="1"/>
</dbReference>
<reference evidence="7 8" key="1">
    <citation type="submission" date="2022-01" db="EMBL/GenBank/DDBJ databases">
        <title>A chromosomal length assembly of Cordylochernes scorpioides.</title>
        <authorList>
            <person name="Zeh D."/>
            <person name="Zeh J."/>
        </authorList>
    </citation>
    <scope>NUCLEOTIDE SEQUENCE [LARGE SCALE GENOMIC DNA]</scope>
    <source>
        <strain evidence="7">IN4F17</strain>
        <tissue evidence="7">Whole Body</tissue>
    </source>
</reference>
<organism evidence="7 8">
    <name type="scientific">Cordylochernes scorpioides</name>
    <dbReference type="NCBI Taxonomy" id="51811"/>
    <lineage>
        <taxon>Eukaryota</taxon>
        <taxon>Metazoa</taxon>
        <taxon>Ecdysozoa</taxon>
        <taxon>Arthropoda</taxon>
        <taxon>Chelicerata</taxon>
        <taxon>Arachnida</taxon>
        <taxon>Pseudoscorpiones</taxon>
        <taxon>Cheliferoidea</taxon>
        <taxon>Chernetidae</taxon>
        <taxon>Cordylochernes</taxon>
    </lineage>
</organism>
<dbReference type="InterPro" id="IPR015424">
    <property type="entry name" value="PyrdxlP-dep_Trfase"/>
</dbReference>
<comment type="similarity">
    <text evidence="2 6">Belongs to the group II decarboxylase family.</text>
</comment>
<keyword evidence="8" id="KW-1185">Reference proteome</keyword>
<sequence>MADTAIDFRNWQIPLSRRFRALKLWFVIRNYGVTGLQSYIRRHVKLAHYFAFLMSRDKNFQICNEVTLGLVCFQLKNSNRLTKILEERLNQTRKIFVISAQLKEKHVIRFCVVSENCRQEHVVYAWNLIRRMAEEILCEEKACCRDASSS</sequence>
<evidence type="ECO:0000313" key="7">
    <source>
        <dbReference type="EMBL" id="UYV74173.1"/>
    </source>
</evidence>
<accession>A0ABY6L2L9</accession>
<dbReference type="EMBL" id="CP092873">
    <property type="protein sequence ID" value="UYV74173.1"/>
    <property type="molecule type" value="Genomic_DNA"/>
</dbReference>
<keyword evidence="4 6" id="KW-0663">Pyridoxal phosphate</keyword>
<evidence type="ECO:0000256" key="2">
    <source>
        <dbReference type="ARBA" id="ARBA00009533"/>
    </source>
</evidence>
<evidence type="ECO:0000313" key="8">
    <source>
        <dbReference type="Proteomes" id="UP001235939"/>
    </source>
</evidence>
<proteinExistence type="inferred from homology"/>
<dbReference type="PANTHER" id="PTHR11999:SF70">
    <property type="entry name" value="MIP05841P"/>
    <property type="match status" value="1"/>
</dbReference>
<name>A0ABY6L2L9_9ARAC</name>
<evidence type="ECO:0000256" key="3">
    <source>
        <dbReference type="ARBA" id="ARBA00022793"/>
    </source>
</evidence>